<keyword evidence="1" id="KW-0812">Transmembrane</keyword>
<protein>
    <submittedName>
        <fullName evidence="2">Uncharacterized protein</fullName>
    </submittedName>
</protein>
<dbReference type="RefSeq" id="WP_015804281.1">
    <property type="nucleotide sequence ID" value="NC_013093.1"/>
</dbReference>
<reference evidence="2 3" key="1">
    <citation type="journal article" date="2009" name="Stand. Genomic Sci.">
        <title>Complete genome sequence of Actinosynnema mirum type strain (101).</title>
        <authorList>
            <person name="Land M."/>
            <person name="Lapidus A."/>
            <person name="Mayilraj S."/>
            <person name="Chen F."/>
            <person name="Copeland A."/>
            <person name="Del Rio T.G."/>
            <person name="Nolan M."/>
            <person name="Lucas S."/>
            <person name="Tice H."/>
            <person name="Cheng J.F."/>
            <person name="Chertkov O."/>
            <person name="Bruce D."/>
            <person name="Goodwin L."/>
            <person name="Pitluck S."/>
            <person name="Rohde M."/>
            <person name="Goker M."/>
            <person name="Pati A."/>
            <person name="Ivanova N."/>
            <person name="Mavromatis K."/>
            <person name="Chen A."/>
            <person name="Palaniappan K."/>
            <person name="Hauser L."/>
            <person name="Chang Y.J."/>
            <person name="Jeffries C.C."/>
            <person name="Brettin T."/>
            <person name="Detter J.C."/>
            <person name="Han C."/>
            <person name="Chain P."/>
            <person name="Tindall B.J."/>
            <person name="Bristow J."/>
            <person name="Eisen J.A."/>
            <person name="Markowitz V."/>
            <person name="Hugenholtz P."/>
            <person name="Kyrpides N.C."/>
            <person name="Klenk H.P."/>
        </authorList>
    </citation>
    <scope>NUCLEOTIDE SEQUENCE [LARGE SCALE GENOMIC DNA]</scope>
    <source>
        <strain evidence="3">ATCC 29888 / DSM 43827 / JCM 3225 / NBRC 14064 / NCIMB 13271 / NRRL B-12336 / IMRU 3971 / 101</strain>
    </source>
</reference>
<dbReference type="EMBL" id="CP001630">
    <property type="protein sequence ID" value="ACU39396.1"/>
    <property type="molecule type" value="Genomic_DNA"/>
</dbReference>
<dbReference type="AlphaFoldDB" id="C6WBA5"/>
<dbReference type="STRING" id="446462.Amir_5578"/>
<keyword evidence="3" id="KW-1185">Reference proteome</keyword>
<proteinExistence type="predicted"/>
<evidence type="ECO:0000313" key="2">
    <source>
        <dbReference type="EMBL" id="ACU39396.1"/>
    </source>
</evidence>
<feature type="transmembrane region" description="Helical" evidence="1">
    <location>
        <begin position="53"/>
        <end position="75"/>
    </location>
</feature>
<dbReference type="Proteomes" id="UP000002213">
    <property type="component" value="Chromosome"/>
</dbReference>
<dbReference type="KEGG" id="ami:Amir_5578"/>
<gene>
    <name evidence="2" type="ordered locus">Amir_5578</name>
</gene>
<evidence type="ECO:0000313" key="3">
    <source>
        <dbReference type="Proteomes" id="UP000002213"/>
    </source>
</evidence>
<accession>C6WBA5</accession>
<name>C6WBA5_ACTMD</name>
<organism evidence="2 3">
    <name type="scientific">Actinosynnema mirum (strain ATCC 29888 / DSM 43827 / JCM 3225 / NBRC 14064 / NCIMB 13271 / NRRL B-12336 / IMRU 3971 / 101)</name>
    <dbReference type="NCBI Taxonomy" id="446462"/>
    <lineage>
        <taxon>Bacteria</taxon>
        <taxon>Bacillati</taxon>
        <taxon>Actinomycetota</taxon>
        <taxon>Actinomycetes</taxon>
        <taxon>Pseudonocardiales</taxon>
        <taxon>Pseudonocardiaceae</taxon>
        <taxon>Actinosynnema</taxon>
    </lineage>
</organism>
<keyword evidence="1" id="KW-0472">Membrane</keyword>
<feature type="transmembrane region" description="Helical" evidence="1">
    <location>
        <begin position="28"/>
        <end position="47"/>
    </location>
</feature>
<evidence type="ECO:0000256" key="1">
    <source>
        <dbReference type="SAM" id="Phobius"/>
    </source>
</evidence>
<keyword evidence="1" id="KW-1133">Transmembrane helix</keyword>
<dbReference type="HOGENOM" id="CLU_1615493_0_0_11"/>
<sequence>MDETRAIARMSEVHDHARADMLRQDATALGYIVAVLATAGVVSQVAADLPGPVLYAILLDAVPAVRTAVAAAGVLRARFGSGVAAAGSWPHAAEAASASELAEAYRDADEALLVARQARAVSRIAADRARALEVPRRWLVRTLVALPVLGALGGIVELVLAVAR</sequence>
<feature type="transmembrane region" description="Helical" evidence="1">
    <location>
        <begin position="138"/>
        <end position="163"/>
    </location>
</feature>